<evidence type="ECO:0000256" key="1">
    <source>
        <dbReference type="ARBA" id="ARBA00001798"/>
    </source>
</evidence>
<dbReference type="EC" id="2.3.2.31" evidence="2"/>
<evidence type="ECO:0000313" key="12">
    <source>
        <dbReference type="EMBL" id="PTB44718.1"/>
    </source>
</evidence>
<reference evidence="12 13" key="1">
    <citation type="submission" date="2016-07" db="EMBL/GenBank/DDBJ databases">
        <title>Multiple horizontal gene transfer events from other fungi enriched the ability of initially mycotrophic Trichoderma (Ascomycota) to feed on dead plant biomass.</title>
        <authorList>
            <consortium name="DOE Joint Genome Institute"/>
            <person name="Aerts A."/>
            <person name="Atanasova L."/>
            <person name="Chenthamara K."/>
            <person name="Zhang J."/>
            <person name="Grujic M."/>
            <person name="Henrissat B."/>
            <person name="Kuo A."/>
            <person name="Salamov A."/>
            <person name="Lipzen A."/>
            <person name="Labutti K."/>
            <person name="Barry K."/>
            <person name="Miao Y."/>
            <person name="Rahimi M.J."/>
            <person name="Shen Q."/>
            <person name="Grigoriev I.V."/>
            <person name="Kubicek C.P."/>
            <person name="Druzhinina I.S."/>
        </authorList>
    </citation>
    <scope>NUCLEOTIDE SEQUENCE [LARGE SCALE GENOMIC DNA]</scope>
    <source>
        <strain evidence="12 13">CBS 433.97</strain>
    </source>
</reference>
<evidence type="ECO:0000256" key="9">
    <source>
        <dbReference type="PROSITE-ProRule" id="PRU00175"/>
    </source>
</evidence>
<dbReference type="GO" id="GO:0061630">
    <property type="term" value="F:ubiquitin protein ligase activity"/>
    <property type="evidence" value="ECO:0007669"/>
    <property type="project" value="UniProtKB-EC"/>
</dbReference>
<dbReference type="CDD" id="cd20335">
    <property type="entry name" value="BRcat_RBR"/>
    <property type="match status" value="1"/>
</dbReference>
<evidence type="ECO:0000256" key="3">
    <source>
        <dbReference type="ARBA" id="ARBA00022679"/>
    </source>
</evidence>
<keyword evidence="7" id="KW-0833">Ubl conjugation pathway</keyword>
<evidence type="ECO:0000256" key="4">
    <source>
        <dbReference type="ARBA" id="ARBA00022723"/>
    </source>
</evidence>
<dbReference type="PROSITE" id="PS50089">
    <property type="entry name" value="ZF_RING_2"/>
    <property type="match status" value="1"/>
</dbReference>
<keyword evidence="6 9" id="KW-0863">Zinc-finger</keyword>
<organism evidence="12 13">
    <name type="scientific">Trichoderma asperellum (strain ATCC 204424 / CBS 433.97 / NBRC 101777)</name>
    <dbReference type="NCBI Taxonomy" id="1042311"/>
    <lineage>
        <taxon>Eukaryota</taxon>
        <taxon>Fungi</taxon>
        <taxon>Dikarya</taxon>
        <taxon>Ascomycota</taxon>
        <taxon>Pezizomycotina</taxon>
        <taxon>Sordariomycetes</taxon>
        <taxon>Hypocreomycetidae</taxon>
        <taxon>Hypocreales</taxon>
        <taxon>Hypocreaceae</taxon>
        <taxon>Trichoderma</taxon>
    </lineage>
</organism>
<evidence type="ECO:0000256" key="8">
    <source>
        <dbReference type="ARBA" id="ARBA00022833"/>
    </source>
</evidence>
<dbReference type="SMART" id="SM00647">
    <property type="entry name" value="IBR"/>
    <property type="match status" value="1"/>
</dbReference>
<dbReference type="AlphaFoldDB" id="A0A2T3ZIS8"/>
<dbReference type="GO" id="GO:0016567">
    <property type="term" value="P:protein ubiquitination"/>
    <property type="evidence" value="ECO:0007669"/>
    <property type="project" value="InterPro"/>
</dbReference>
<dbReference type="EMBL" id="KZ679258">
    <property type="protein sequence ID" value="PTB44718.1"/>
    <property type="molecule type" value="Genomic_DNA"/>
</dbReference>
<keyword evidence="5" id="KW-0677">Repeat</keyword>
<evidence type="ECO:0000256" key="5">
    <source>
        <dbReference type="ARBA" id="ARBA00022737"/>
    </source>
</evidence>
<proteinExistence type="predicted"/>
<protein>
    <recommendedName>
        <fullName evidence="2">RBR-type E3 ubiquitin transferase</fullName>
        <ecNumber evidence="2">2.3.2.31</ecNumber>
    </recommendedName>
</protein>
<evidence type="ECO:0000256" key="7">
    <source>
        <dbReference type="ARBA" id="ARBA00022786"/>
    </source>
</evidence>
<name>A0A2T3ZIS8_TRIA4</name>
<keyword evidence="8" id="KW-0862">Zinc</keyword>
<dbReference type="Gene3D" id="1.20.120.1750">
    <property type="match status" value="1"/>
</dbReference>
<evidence type="ECO:0000313" key="13">
    <source>
        <dbReference type="Proteomes" id="UP000240493"/>
    </source>
</evidence>
<dbReference type="InterPro" id="IPR002867">
    <property type="entry name" value="IBR_dom"/>
</dbReference>
<feature type="domain" description="RING-type" evidence="11">
    <location>
        <begin position="1"/>
        <end position="181"/>
    </location>
</feature>
<comment type="catalytic activity">
    <reaction evidence="1">
        <text>[E2 ubiquitin-conjugating enzyme]-S-ubiquitinyl-L-cysteine + [acceptor protein]-L-lysine = [E2 ubiquitin-conjugating enzyme]-L-cysteine + [acceptor protein]-N(6)-ubiquitinyl-L-lysine.</text>
        <dbReference type="EC" id="2.3.2.31"/>
    </reaction>
</comment>
<evidence type="ECO:0000256" key="2">
    <source>
        <dbReference type="ARBA" id="ARBA00012251"/>
    </source>
</evidence>
<keyword evidence="4" id="KW-0479">Metal-binding</keyword>
<sequence length="181" mass="20563">MKIECIVCGDFKEPEDFSSSLITQECKHFPTTCLECLRRALRSELERKHWEAIKCPQCSAIFKYQDIQKIADDETKGKYDTLIIQRAVKDDPNFIWCSSDCGSGQLHEGGSDEPIMKCNSCGNLTCSQHRVAWHKGLTCEQYDEKEAARHTKEDKASAKTIKQVTKSCPKCKAHIEKNGGW</sequence>
<accession>A0A2T3ZIS8</accession>
<dbReference type="STRING" id="1042311.A0A2T3ZIS8"/>
<dbReference type="OrthoDB" id="1431934at2759"/>
<dbReference type="Gene3D" id="3.30.40.10">
    <property type="entry name" value="Zinc/RING finger domain, C3HC4 (zinc finger)"/>
    <property type="match status" value="1"/>
</dbReference>
<dbReference type="InterPro" id="IPR013083">
    <property type="entry name" value="Znf_RING/FYVE/PHD"/>
</dbReference>
<feature type="domain" description="RING-type" evidence="10">
    <location>
        <begin position="5"/>
        <end position="59"/>
    </location>
</feature>
<keyword evidence="3" id="KW-0808">Transferase</keyword>
<evidence type="ECO:0000259" key="10">
    <source>
        <dbReference type="PROSITE" id="PS50089"/>
    </source>
</evidence>
<dbReference type="InterPro" id="IPR031127">
    <property type="entry name" value="E3_UB_ligase_RBR"/>
</dbReference>
<keyword evidence="13" id="KW-1185">Reference proteome</keyword>
<dbReference type="GO" id="GO:0008270">
    <property type="term" value="F:zinc ion binding"/>
    <property type="evidence" value="ECO:0007669"/>
    <property type="project" value="UniProtKB-KW"/>
</dbReference>
<dbReference type="SUPFAM" id="SSF57850">
    <property type="entry name" value="RING/U-box"/>
    <property type="match status" value="2"/>
</dbReference>
<evidence type="ECO:0000256" key="6">
    <source>
        <dbReference type="ARBA" id="ARBA00022771"/>
    </source>
</evidence>
<dbReference type="Pfam" id="PF01485">
    <property type="entry name" value="IBR"/>
    <property type="match status" value="1"/>
</dbReference>
<dbReference type="PANTHER" id="PTHR11685">
    <property type="entry name" value="RBR FAMILY RING FINGER AND IBR DOMAIN-CONTAINING"/>
    <property type="match status" value="1"/>
</dbReference>
<dbReference type="PROSITE" id="PS51873">
    <property type="entry name" value="TRIAD"/>
    <property type="match status" value="1"/>
</dbReference>
<evidence type="ECO:0000259" key="11">
    <source>
        <dbReference type="PROSITE" id="PS51873"/>
    </source>
</evidence>
<dbReference type="InterPro" id="IPR001841">
    <property type="entry name" value="Znf_RING"/>
</dbReference>
<gene>
    <name evidence="12" type="ORF">M441DRAFT_132960</name>
</gene>
<dbReference type="Proteomes" id="UP000240493">
    <property type="component" value="Unassembled WGS sequence"/>
</dbReference>
<dbReference type="InterPro" id="IPR044066">
    <property type="entry name" value="TRIAD_supradom"/>
</dbReference>